<organism evidence="4 5">
    <name type="scientific">Diplodia seriata</name>
    <dbReference type="NCBI Taxonomy" id="420778"/>
    <lineage>
        <taxon>Eukaryota</taxon>
        <taxon>Fungi</taxon>
        <taxon>Dikarya</taxon>
        <taxon>Ascomycota</taxon>
        <taxon>Pezizomycotina</taxon>
        <taxon>Dothideomycetes</taxon>
        <taxon>Dothideomycetes incertae sedis</taxon>
        <taxon>Botryosphaeriales</taxon>
        <taxon>Botryosphaeriaceae</taxon>
        <taxon>Diplodia</taxon>
    </lineage>
</organism>
<dbReference type="GO" id="GO:0016829">
    <property type="term" value="F:lyase activity"/>
    <property type="evidence" value="ECO:0007669"/>
    <property type="project" value="UniProtKB-KW"/>
</dbReference>
<protein>
    <recommendedName>
        <fullName evidence="3">Alginate lyase domain-containing protein</fullName>
    </recommendedName>
</protein>
<dbReference type="Pfam" id="PF05426">
    <property type="entry name" value="Alginate_lyase"/>
    <property type="match status" value="1"/>
</dbReference>
<name>A0A1S8B729_9PEZI</name>
<evidence type="ECO:0000313" key="4">
    <source>
        <dbReference type="EMBL" id="OMP83001.1"/>
    </source>
</evidence>
<dbReference type="STRING" id="420778.A0A1S8B729"/>
<dbReference type="InterPro" id="IPR008929">
    <property type="entry name" value="Chondroitin_lyas"/>
</dbReference>
<evidence type="ECO:0000256" key="2">
    <source>
        <dbReference type="ARBA" id="ARBA00023239"/>
    </source>
</evidence>
<sequence>MKYSTLLAGSALSASAAFVHPGMLHSADDFERITTNVNAGNEPWMTGWYKLTNNSHAQSTYTANPVELLCRGTPASCEQNYSRAFNDAAAAYQLAIRWKVTGDEAFGTAAANVVNAWSSTLKEISGNSDKYLASGLYGYQFANAAEILRDFDGFTDDDLAAAAAMLTDVFYPMNHRFFIEHNDAADDHYWANWDLCNMATALSAGILSENQTMVDEAINYFYNGTGNGAIEKLFWIVYDDGTAQVQEVGTSSKKHPSPSIAGRDQGHTMLDIGLVGAFAQMAYNQGINLFAYDDYRILRGAEYAASYNLGNDVQYTTYVNSDVTQDVISEQDRGNIRPIWELIYNHYVKVEGQDAPFSEQYAQLVRDDAGGAEGGGGDYGPNSGGFDQLGFGTLLYTI</sequence>
<dbReference type="Gene3D" id="1.50.10.100">
    <property type="entry name" value="Chondroitin AC/alginate lyase"/>
    <property type="match status" value="1"/>
</dbReference>
<reference evidence="4 5" key="1">
    <citation type="submission" date="2017-01" db="EMBL/GenBank/DDBJ databases">
        <title>Draft genome sequence of Diplodia seriata F98.1, a fungal species involved in grapevine trunk diseases.</title>
        <authorList>
            <person name="Robert-Siegwald G."/>
            <person name="Vallet J."/>
            <person name="Abou-Mansour E."/>
            <person name="Xu J."/>
            <person name="Rey P."/>
            <person name="Bertsch C."/>
            <person name="Rego C."/>
            <person name="Larignon P."/>
            <person name="Fontaine F."/>
            <person name="Lebrun M.-H."/>
        </authorList>
    </citation>
    <scope>NUCLEOTIDE SEQUENCE [LARGE SCALE GENOMIC DNA]</scope>
    <source>
        <strain evidence="4 5">F98.1</strain>
    </source>
</reference>
<feature type="domain" description="Alginate lyase" evidence="3">
    <location>
        <begin position="75"/>
        <end position="308"/>
    </location>
</feature>
<accession>A0A1S8B729</accession>
<dbReference type="SUPFAM" id="SSF48230">
    <property type="entry name" value="Chondroitin AC/alginate lyase"/>
    <property type="match status" value="1"/>
</dbReference>
<proteinExistence type="predicted"/>
<dbReference type="GO" id="GO:0042597">
    <property type="term" value="C:periplasmic space"/>
    <property type="evidence" value="ECO:0007669"/>
    <property type="project" value="InterPro"/>
</dbReference>
<dbReference type="OrthoDB" id="5302720at2759"/>
<comment type="caution">
    <text evidence="4">The sequence shown here is derived from an EMBL/GenBank/DDBJ whole genome shotgun (WGS) entry which is preliminary data.</text>
</comment>
<evidence type="ECO:0000313" key="5">
    <source>
        <dbReference type="Proteomes" id="UP000190776"/>
    </source>
</evidence>
<keyword evidence="1" id="KW-0732">Signal</keyword>
<evidence type="ECO:0000259" key="3">
    <source>
        <dbReference type="Pfam" id="PF05426"/>
    </source>
</evidence>
<dbReference type="Proteomes" id="UP000190776">
    <property type="component" value="Unassembled WGS sequence"/>
</dbReference>
<evidence type="ECO:0000256" key="1">
    <source>
        <dbReference type="ARBA" id="ARBA00022729"/>
    </source>
</evidence>
<dbReference type="EMBL" id="MSZU01000113">
    <property type="protein sequence ID" value="OMP83001.1"/>
    <property type="molecule type" value="Genomic_DNA"/>
</dbReference>
<gene>
    <name evidence="4" type="ORF">BK809_0001192</name>
</gene>
<dbReference type="InterPro" id="IPR008397">
    <property type="entry name" value="Alginate_lyase_dom"/>
</dbReference>
<dbReference type="AlphaFoldDB" id="A0A1S8B729"/>
<keyword evidence="2" id="KW-0456">Lyase</keyword>